<name>A0A336N968_AGGAP</name>
<accession>A0A336N968</accession>
<dbReference type="EMBL" id="UFSP01000005">
    <property type="protein sequence ID" value="SSZ30829.1"/>
    <property type="molecule type" value="Genomic_DNA"/>
</dbReference>
<evidence type="ECO:0000313" key="2">
    <source>
        <dbReference type="Proteomes" id="UP000253728"/>
    </source>
</evidence>
<sequence>MQNDDLDENNTDKLISVANSILGEFPGGSVVSGIIKKLVGKPREDRITNYIRELAKRISNLECLIGSEAEKLSNTALFEDGLFYAFRATSEKRLEHIASYSGEWIK</sequence>
<gene>
    <name evidence="1" type="ORF">NCTC5908_02670</name>
</gene>
<dbReference type="AlphaFoldDB" id="A0A336N968"/>
<organism evidence="1 2">
    <name type="scientific">Aggregatibacter aphrophilus</name>
    <name type="common">Haemophilus aphrophilus</name>
    <dbReference type="NCBI Taxonomy" id="732"/>
    <lineage>
        <taxon>Bacteria</taxon>
        <taxon>Pseudomonadati</taxon>
        <taxon>Pseudomonadota</taxon>
        <taxon>Gammaproteobacteria</taxon>
        <taxon>Pasteurellales</taxon>
        <taxon>Pasteurellaceae</taxon>
        <taxon>Aggregatibacter</taxon>
    </lineage>
</organism>
<evidence type="ECO:0000313" key="1">
    <source>
        <dbReference type="EMBL" id="SSZ30829.1"/>
    </source>
</evidence>
<dbReference type="Proteomes" id="UP000253728">
    <property type="component" value="Unassembled WGS sequence"/>
</dbReference>
<proteinExistence type="predicted"/>
<protein>
    <submittedName>
        <fullName evidence="1">Uncharacterized protein</fullName>
    </submittedName>
</protein>
<reference evidence="1 2" key="1">
    <citation type="submission" date="2018-06" db="EMBL/GenBank/DDBJ databases">
        <authorList>
            <consortium name="Pathogen Informatics"/>
            <person name="Doyle S."/>
        </authorList>
    </citation>
    <scope>NUCLEOTIDE SEQUENCE [LARGE SCALE GENOMIC DNA]</scope>
    <source>
        <strain evidence="1 2">NCTC5908</strain>
    </source>
</reference>
<dbReference type="GeneID" id="69059889"/>
<dbReference type="RefSeq" id="WP_032995347.1">
    <property type="nucleotide sequence ID" value="NZ_LS483485.1"/>
</dbReference>